<dbReference type="PANTHER" id="PTHR40758">
    <property type="entry name" value="CONSERVED PROTEIN"/>
    <property type="match status" value="1"/>
</dbReference>
<dbReference type="Pfam" id="PF07398">
    <property type="entry name" value="MDMPI_C"/>
    <property type="match status" value="1"/>
</dbReference>
<evidence type="ECO:0000313" key="5">
    <source>
        <dbReference type="Proteomes" id="UP001165378"/>
    </source>
</evidence>
<comment type="caution">
    <text evidence="4">The sequence shown here is derived from an EMBL/GenBank/DDBJ whole genome shotgun (WGS) entry which is preliminary data.</text>
</comment>
<dbReference type="Proteomes" id="UP001165378">
    <property type="component" value="Unassembled WGS sequence"/>
</dbReference>
<proteinExistence type="predicted"/>
<feature type="region of interest" description="Disordered" evidence="1">
    <location>
        <begin position="66"/>
        <end position="92"/>
    </location>
</feature>
<dbReference type="AlphaFoldDB" id="A0AA41U2J0"/>
<dbReference type="GO" id="GO:0005886">
    <property type="term" value="C:plasma membrane"/>
    <property type="evidence" value="ECO:0007669"/>
    <property type="project" value="TreeGrafter"/>
</dbReference>
<keyword evidence="4" id="KW-0413">Isomerase</keyword>
<evidence type="ECO:0000259" key="2">
    <source>
        <dbReference type="Pfam" id="PF07398"/>
    </source>
</evidence>
<dbReference type="InterPro" id="IPR010872">
    <property type="entry name" value="MDMPI_C-term_domain"/>
</dbReference>
<dbReference type="Pfam" id="PF11716">
    <property type="entry name" value="MDMPI_N"/>
    <property type="match status" value="1"/>
</dbReference>
<dbReference type="GO" id="GO:0016853">
    <property type="term" value="F:isomerase activity"/>
    <property type="evidence" value="ECO:0007669"/>
    <property type="project" value="UniProtKB-KW"/>
</dbReference>
<gene>
    <name evidence="4" type="ORF">LZ495_15920</name>
</gene>
<dbReference type="PANTHER" id="PTHR40758:SF1">
    <property type="entry name" value="CONSERVED PROTEIN"/>
    <property type="match status" value="1"/>
</dbReference>
<dbReference type="RefSeq" id="WP_235052842.1">
    <property type="nucleotide sequence ID" value="NZ_JAKFHA010000007.1"/>
</dbReference>
<dbReference type="InterPro" id="IPR024344">
    <property type="entry name" value="MDMPI_metal-binding"/>
</dbReference>
<dbReference type="EMBL" id="JAKFHA010000007">
    <property type="protein sequence ID" value="MCF2528692.1"/>
    <property type="molecule type" value="Genomic_DNA"/>
</dbReference>
<organism evidence="4 5">
    <name type="scientific">Yinghuangia soli</name>
    <dbReference type="NCBI Taxonomy" id="2908204"/>
    <lineage>
        <taxon>Bacteria</taxon>
        <taxon>Bacillati</taxon>
        <taxon>Actinomycetota</taxon>
        <taxon>Actinomycetes</taxon>
        <taxon>Kitasatosporales</taxon>
        <taxon>Streptomycetaceae</taxon>
        <taxon>Yinghuangia</taxon>
    </lineage>
</organism>
<name>A0AA41U2J0_9ACTN</name>
<accession>A0AA41U2J0</accession>
<dbReference type="Gene3D" id="1.20.120.450">
    <property type="entry name" value="dinb family like domain"/>
    <property type="match status" value="1"/>
</dbReference>
<feature type="domain" description="Mycothiol-dependent maleylpyruvate isomerase metal-binding" evidence="3">
    <location>
        <begin position="10"/>
        <end position="150"/>
    </location>
</feature>
<evidence type="ECO:0000256" key="1">
    <source>
        <dbReference type="SAM" id="MobiDB-lite"/>
    </source>
</evidence>
<dbReference type="SUPFAM" id="SSF109854">
    <property type="entry name" value="DinB/YfiT-like putative metalloenzymes"/>
    <property type="match status" value="1"/>
</dbReference>
<feature type="compositionally biased region" description="Pro residues" evidence="1">
    <location>
        <begin position="83"/>
        <end position="92"/>
    </location>
</feature>
<dbReference type="InterPro" id="IPR034660">
    <property type="entry name" value="DinB/YfiT-like"/>
</dbReference>
<dbReference type="InterPro" id="IPR017517">
    <property type="entry name" value="Maleyloyr_isom"/>
</dbReference>
<evidence type="ECO:0000313" key="4">
    <source>
        <dbReference type="EMBL" id="MCF2528692.1"/>
    </source>
</evidence>
<keyword evidence="5" id="KW-1185">Reference proteome</keyword>
<dbReference type="NCBIfam" id="TIGR03083">
    <property type="entry name" value="maleylpyruvate isomerase family mycothiol-dependent enzyme"/>
    <property type="match status" value="1"/>
</dbReference>
<reference evidence="4" key="1">
    <citation type="submission" date="2022-01" db="EMBL/GenBank/DDBJ databases">
        <title>Genome-Based Taxonomic Classification of the Phylum Actinobacteria.</title>
        <authorList>
            <person name="Gao Y."/>
        </authorList>
    </citation>
    <scope>NUCLEOTIDE SEQUENCE</scope>
    <source>
        <strain evidence="4">KLBMP 8922</strain>
    </source>
</reference>
<sequence length="273" mass="29454">MGSVDFVARFRDEAARFEAAVRRAADAPEAPPVPSCPGWTVSDLVLHLGQVHRVVTAILRTRLVDPPEGEDPEFGLPGERPGWPAPRGGPTPGPVPASLVEWYAAGAEELGGTFAATDPALHVWTWSPEQTAGFWMRMQAIEAAVHRWDAEAAVGDPAPPDRMLACDAMAQTFEVMAPARRRFRPAPPGAGETYRFRATDTGQSWSVRFSGDEVEFPAHERGGPPTAKGLSVELSGTAADLMMFTWGRVPLDRLAVAGDHRIAERLPVLIPPV</sequence>
<dbReference type="GO" id="GO:0046872">
    <property type="term" value="F:metal ion binding"/>
    <property type="evidence" value="ECO:0007669"/>
    <property type="project" value="InterPro"/>
</dbReference>
<evidence type="ECO:0000259" key="3">
    <source>
        <dbReference type="Pfam" id="PF11716"/>
    </source>
</evidence>
<protein>
    <submittedName>
        <fullName evidence="4">Maleylpyruvate isomerase family mycothiol-dependent enzyme</fullName>
    </submittedName>
</protein>
<feature type="domain" description="MDMPI C-terminal" evidence="2">
    <location>
        <begin position="164"/>
        <end position="261"/>
    </location>
</feature>